<accession>A0A557QGE9</accession>
<dbReference type="Gene3D" id="3.30.450.20">
    <property type="entry name" value="PAS domain"/>
    <property type="match status" value="2"/>
</dbReference>
<dbReference type="PRINTS" id="PR00344">
    <property type="entry name" value="BCTRLSENSOR"/>
</dbReference>
<feature type="domain" description="PAC" evidence="13">
    <location>
        <begin position="459"/>
        <end position="511"/>
    </location>
</feature>
<dbReference type="SUPFAM" id="SSF55785">
    <property type="entry name" value="PYP-like sensor domain (PAS domain)"/>
    <property type="match status" value="2"/>
</dbReference>
<dbReference type="SUPFAM" id="SSF47384">
    <property type="entry name" value="Homodimeric domain of signal transducing histidine kinase"/>
    <property type="match status" value="1"/>
</dbReference>
<evidence type="ECO:0000256" key="8">
    <source>
        <dbReference type="ARBA" id="ARBA00022989"/>
    </source>
</evidence>
<dbReference type="InterPro" id="IPR003594">
    <property type="entry name" value="HATPase_dom"/>
</dbReference>
<dbReference type="SUPFAM" id="SSF55874">
    <property type="entry name" value="ATPase domain of HSP90 chaperone/DNA topoisomerase II/histidine kinase"/>
    <property type="match status" value="1"/>
</dbReference>
<dbReference type="Pfam" id="PF00512">
    <property type="entry name" value="HisKA"/>
    <property type="match status" value="1"/>
</dbReference>
<dbReference type="OrthoDB" id="8579121at2"/>
<protein>
    <recommendedName>
        <fullName evidence="3">histidine kinase</fullName>
        <ecNumber evidence="3">2.7.13.3</ecNumber>
    </recommendedName>
</protein>
<dbReference type="SMART" id="SM00387">
    <property type="entry name" value="HATPase_c"/>
    <property type="match status" value="1"/>
</dbReference>
<keyword evidence="8 11" id="KW-1133">Transmembrane helix</keyword>
<dbReference type="EC" id="2.7.13.3" evidence="3"/>
<keyword evidence="4" id="KW-0597">Phosphoprotein</keyword>
<proteinExistence type="predicted"/>
<keyword evidence="9" id="KW-0902">Two-component regulatory system</keyword>
<evidence type="ECO:0000313" key="15">
    <source>
        <dbReference type="EMBL" id="TVO51987.1"/>
    </source>
</evidence>
<comment type="catalytic activity">
    <reaction evidence="1">
        <text>ATP + protein L-histidine = ADP + protein N-phospho-L-histidine.</text>
        <dbReference type="EC" id="2.7.13.3"/>
    </reaction>
</comment>
<dbReference type="InterPro" id="IPR003661">
    <property type="entry name" value="HisK_dim/P_dom"/>
</dbReference>
<dbReference type="SMART" id="SM00388">
    <property type="entry name" value="HisKA"/>
    <property type="match status" value="1"/>
</dbReference>
<evidence type="ECO:0000313" key="16">
    <source>
        <dbReference type="Proteomes" id="UP000319502"/>
    </source>
</evidence>
<dbReference type="InterPro" id="IPR036890">
    <property type="entry name" value="HATPase_C_sf"/>
</dbReference>
<evidence type="ECO:0000256" key="9">
    <source>
        <dbReference type="ARBA" id="ARBA00023012"/>
    </source>
</evidence>
<evidence type="ECO:0000259" key="12">
    <source>
        <dbReference type="PROSITE" id="PS50109"/>
    </source>
</evidence>
<keyword evidence="6 11" id="KW-0812">Transmembrane</keyword>
<dbReference type="SMART" id="SM01079">
    <property type="entry name" value="CHASE"/>
    <property type="match status" value="1"/>
</dbReference>
<comment type="subcellular location">
    <subcellularLocation>
        <location evidence="2">Membrane</location>
    </subcellularLocation>
</comment>
<dbReference type="CDD" id="cd00082">
    <property type="entry name" value="HisKA"/>
    <property type="match status" value="1"/>
</dbReference>
<dbReference type="Pfam" id="PF08448">
    <property type="entry name" value="PAS_4"/>
    <property type="match status" value="1"/>
</dbReference>
<evidence type="ECO:0000256" key="6">
    <source>
        <dbReference type="ARBA" id="ARBA00022692"/>
    </source>
</evidence>
<dbReference type="InterPro" id="IPR000014">
    <property type="entry name" value="PAS"/>
</dbReference>
<evidence type="ECO:0000256" key="2">
    <source>
        <dbReference type="ARBA" id="ARBA00004370"/>
    </source>
</evidence>
<dbReference type="PROSITE" id="PS50839">
    <property type="entry name" value="CHASE"/>
    <property type="match status" value="1"/>
</dbReference>
<dbReference type="InterPro" id="IPR006189">
    <property type="entry name" value="CHASE_dom"/>
</dbReference>
<dbReference type="PROSITE" id="PS50113">
    <property type="entry name" value="PAC"/>
    <property type="match status" value="1"/>
</dbReference>
<feature type="domain" description="Histidine kinase" evidence="12">
    <location>
        <begin position="668"/>
        <end position="896"/>
    </location>
</feature>
<dbReference type="Proteomes" id="UP000319502">
    <property type="component" value="Unassembled WGS sequence"/>
</dbReference>
<evidence type="ECO:0000256" key="3">
    <source>
        <dbReference type="ARBA" id="ARBA00012438"/>
    </source>
</evidence>
<feature type="transmembrane region" description="Helical" evidence="11">
    <location>
        <begin position="46"/>
        <end position="66"/>
    </location>
</feature>
<dbReference type="Gene3D" id="3.30.565.10">
    <property type="entry name" value="Histidine kinase-like ATPase, C-terminal domain"/>
    <property type="match status" value="1"/>
</dbReference>
<dbReference type="NCBIfam" id="TIGR00229">
    <property type="entry name" value="sensory_box"/>
    <property type="match status" value="1"/>
</dbReference>
<dbReference type="CDD" id="cd00130">
    <property type="entry name" value="PAS"/>
    <property type="match status" value="1"/>
</dbReference>
<dbReference type="InterPro" id="IPR036097">
    <property type="entry name" value="HisK_dim/P_sf"/>
</dbReference>
<dbReference type="GO" id="GO:0000155">
    <property type="term" value="F:phosphorelay sensor kinase activity"/>
    <property type="evidence" value="ECO:0007669"/>
    <property type="project" value="InterPro"/>
</dbReference>
<comment type="caution">
    <text evidence="15">The sequence shown here is derived from an EMBL/GenBank/DDBJ whole genome shotgun (WGS) entry which is preliminary data.</text>
</comment>
<evidence type="ECO:0000256" key="5">
    <source>
        <dbReference type="ARBA" id="ARBA00022679"/>
    </source>
</evidence>
<dbReference type="PANTHER" id="PTHR43711">
    <property type="entry name" value="TWO-COMPONENT HISTIDINE KINASE"/>
    <property type="match status" value="1"/>
</dbReference>
<dbReference type="Pfam" id="PF02518">
    <property type="entry name" value="HATPase_c"/>
    <property type="match status" value="1"/>
</dbReference>
<evidence type="ECO:0000256" key="1">
    <source>
        <dbReference type="ARBA" id="ARBA00000085"/>
    </source>
</evidence>
<evidence type="ECO:0000256" key="10">
    <source>
        <dbReference type="ARBA" id="ARBA00023136"/>
    </source>
</evidence>
<dbReference type="Gene3D" id="1.10.287.130">
    <property type="match status" value="1"/>
</dbReference>
<organism evidence="15 16">
    <name type="scientific">Denitromonas halophila</name>
    <dbReference type="NCBI Taxonomy" id="1629404"/>
    <lineage>
        <taxon>Bacteria</taxon>
        <taxon>Pseudomonadati</taxon>
        <taxon>Pseudomonadota</taxon>
        <taxon>Betaproteobacteria</taxon>
        <taxon>Rhodocyclales</taxon>
        <taxon>Zoogloeaceae</taxon>
        <taxon>Denitromonas</taxon>
    </lineage>
</organism>
<keyword evidence="5" id="KW-0808">Transferase</keyword>
<dbReference type="GO" id="GO:0016020">
    <property type="term" value="C:membrane"/>
    <property type="evidence" value="ECO:0007669"/>
    <property type="project" value="UniProtKB-SubCell"/>
</dbReference>
<keyword evidence="16" id="KW-1185">Reference proteome</keyword>
<dbReference type="InterPro" id="IPR004358">
    <property type="entry name" value="Sig_transdc_His_kin-like_C"/>
</dbReference>
<dbReference type="SMART" id="SM00086">
    <property type="entry name" value="PAC"/>
    <property type="match status" value="1"/>
</dbReference>
<evidence type="ECO:0000256" key="7">
    <source>
        <dbReference type="ARBA" id="ARBA00022777"/>
    </source>
</evidence>
<sequence>MQIMPWGLHDGVVSSCIQTLARQVHVNTPADIPSEIVSAAPRKGGWMTALVAVAVVALALASWGGMRARVLESARQQFALDADAVVATAEARLVRFAEVQRGAAGLVRVAATVPTSDWEAYVDALRLTRAFPGFSSVSLGWRIPQGRHDQLDAWVSGAVGEYFDIRPAGDRPIYLPVVRVAPAPMDLSRVLGFDLLSDPARRVAAEHAWRAGDVALSAHTAVRGDTGEGAPVFSLVMPVYATAAPPLDEAQREAAAMGVISADFFAAEFLESVLIGRGRLLAVQLYDSRDTELAERLAVRGVDEPSARFGAERQLHFGGHAWFFRLSSTPAYEALIPWWQAYVVAAGVAALGALVVVLVGMLGATRRRADRLAKRMTAALREKDQRLRLALEGAQEGWWDWDPARGGMLASDRALKILGVVERHPASQLLAVWRSRLHPQDRAGVDAAIAQHLDFDAPLDMRYRIVLPDGLTRWLRTRGKARRDATGAVLGVAGFIADITAEQLAAEAQTRLAARHASALAALPDLLFEFDEDCRYVGYHASDEGDLAMAPADFMGKRSADVLPPAVAAALDEACRKVAANGGVEHVEYTLNTLSGEAQSFEGRVVRVETGGFLCIVRNLSEFRRVEQELTRHRDNLADLVAEQTIDLLLAKDAADRASRGKSEFLATLSHELRTPLHAILGFAEMGLNRDLSEARRTHCLQRIELSGQRLLGMVSDLLDVARTESAHGKLALAPVDWAMVCRDVVDECEALAQAKGMRLHLELAEHRCPVRADGLRLQQVVMNLVTNAIKFSPVGTPVVLRLGVREGVSLPADPMHGEVMELEVIDQGIGLPEDAAERLFEAFVRGHPELPDSPPGSGLGLSICRQFVEAFGGRIAAANRDGGGAVFRVQLPCAQVGVVTGVKA</sequence>
<reference evidence="15 16" key="1">
    <citation type="submission" date="2019-07" db="EMBL/GenBank/DDBJ databases">
        <title>The pathways for chlorine oxyanion respiration interact through the shared metabolite chlorate.</title>
        <authorList>
            <person name="Barnum T.P."/>
            <person name="Cheng Y."/>
            <person name="Hill K.A."/>
            <person name="Lucas L.N."/>
            <person name="Carlson H.K."/>
            <person name="Coates J.D."/>
        </authorList>
    </citation>
    <scope>NUCLEOTIDE SEQUENCE [LARGE SCALE GENOMIC DNA]</scope>
    <source>
        <strain evidence="15 16">SFB-3</strain>
    </source>
</reference>
<gene>
    <name evidence="15" type="ORF">FHP91_19015</name>
</gene>
<keyword evidence="10 11" id="KW-0472">Membrane</keyword>
<dbReference type="AlphaFoldDB" id="A0A557QGE9"/>
<dbReference type="InterPro" id="IPR013655">
    <property type="entry name" value="PAS_fold_3"/>
</dbReference>
<evidence type="ECO:0000256" key="11">
    <source>
        <dbReference type="SAM" id="Phobius"/>
    </source>
</evidence>
<keyword evidence="7" id="KW-0418">Kinase</keyword>
<dbReference type="InterPro" id="IPR013656">
    <property type="entry name" value="PAS_4"/>
</dbReference>
<dbReference type="Gene3D" id="3.30.450.350">
    <property type="entry name" value="CHASE domain"/>
    <property type="match status" value="1"/>
</dbReference>
<evidence type="ECO:0000256" key="4">
    <source>
        <dbReference type="ARBA" id="ARBA00022553"/>
    </source>
</evidence>
<dbReference type="EMBL" id="VMNK01000018">
    <property type="protein sequence ID" value="TVO51987.1"/>
    <property type="molecule type" value="Genomic_DNA"/>
</dbReference>
<feature type="transmembrane region" description="Helical" evidence="11">
    <location>
        <begin position="338"/>
        <end position="365"/>
    </location>
</feature>
<dbReference type="InterPro" id="IPR000700">
    <property type="entry name" value="PAS-assoc_C"/>
</dbReference>
<dbReference type="InterPro" id="IPR035965">
    <property type="entry name" value="PAS-like_dom_sf"/>
</dbReference>
<dbReference type="SMART" id="SM00091">
    <property type="entry name" value="PAS"/>
    <property type="match status" value="2"/>
</dbReference>
<dbReference type="InterPro" id="IPR050736">
    <property type="entry name" value="Sensor_HK_Regulatory"/>
</dbReference>
<dbReference type="PROSITE" id="PS50109">
    <property type="entry name" value="HIS_KIN"/>
    <property type="match status" value="1"/>
</dbReference>
<dbReference type="Pfam" id="PF08447">
    <property type="entry name" value="PAS_3"/>
    <property type="match status" value="1"/>
</dbReference>
<dbReference type="PANTHER" id="PTHR43711:SF1">
    <property type="entry name" value="HISTIDINE KINASE 1"/>
    <property type="match status" value="1"/>
</dbReference>
<dbReference type="InterPro" id="IPR001610">
    <property type="entry name" value="PAC"/>
</dbReference>
<feature type="domain" description="CHASE" evidence="14">
    <location>
        <begin position="172"/>
        <end position="273"/>
    </location>
</feature>
<dbReference type="InterPro" id="IPR005467">
    <property type="entry name" value="His_kinase_dom"/>
</dbReference>
<dbReference type="InterPro" id="IPR042240">
    <property type="entry name" value="CHASE_sf"/>
</dbReference>
<evidence type="ECO:0000259" key="13">
    <source>
        <dbReference type="PROSITE" id="PS50113"/>
    </source>
</evidence>
<dbReference type="Pfam" id="PF03924">
    <property type="entry name" value="CHASE"/>
    <property type="match status" value="1"/>
</dbReference>
<evidence type="ECO:0000259" key="14">
    <source>
        <dbReference type="PROSITE" id="PS50839"/>
    </source>
</evidence>
<name>A0A557QGE9_9RHOO</name>